<comment type="caution">
    <text evidence="1">The sequence shown here is derived from an EMBL/GenBank/DDBJ whole genome shotgun (WGS) entry which is preliminary data.</text>
</comment>
<proteinExistence type="predicted"/>
<name>A0A165JBK2_9BACI</name>
<reference evidence="2" key="1">
    <citation type="submission" date="2016-01" db="EMBL/GenBank/DDBJ databases">
        <title>Whole genome sequencing of Bhargavaea cecembensis T14.</title>
        <authorList>
            <person name="Hong K.W."/>
        </authorList>
    </citation>
    <scope>NUCLEOTIDE SEQUENCE [LARGE SCALE GENOMIC DNA]</scope>
    <source>
        <strain evidence="2">M19</strain>
    </source>
</reference>
<gene>
    <name evidence="1" type="ORF">AV649_06735</name>
</gene>
<evidence type="ECO:0000313" key="2">
    <source>
        <dbReference type="Proteomes" id="UP000076510"/>
    </source>
</evidence>
<organism evidence="1 2">
    <name type="scientific">Rossellomorea marisflavi</name>
    <dbReference type="NCBI Taxonomy" id="189381"/>
    <lineage>
        <taxon>Bacteria</taxon>
        <taxon>Bacillati</taxon>
        <taxon>Bacillota</taxon>
        <taxon>Bacilli</taxon>
        <taxon>Bacillales</taxon>
        <taxon>Bacillaceae</taxon>
        <taxon>Rossellomorea</taxon>
    </lineage>
</organism>
<dbReference type="EMBL" id="LQQY01000034">
    <property type="protein sequence ID" value="KZE45852.1"/>
    <property type="molecule type" value="Genomic_DNA"/>
</dbReference>
<sequence length="71" mass="7993">MQVLAFCGEEVEPPQLRFRGLELSSLPAGVKRLPLQSTLLFSMGFPMKKTSCYSFLVRSFSFLLGLDNESF</sequence>
<protein>
    <submittedName>
        <fullName evidence="1">Uncharacterized protein</fullName>
    </submittedName>
</protein>
<evidence type="ECO:0000313" key="1">
    <source>
        <dbReference type="EMBL" id="KZE45852.1"/>
    </source>
</evidence>
<dbReference type="AlphaFoldDB" id="A0A165JBK2"/>
<dbReference type="Proteomes" id="UP000076510">
    <property type="component" value="Unassembled WGS sequence"/>
</dbReference>
<accession>A0A165JBK2</accession>